<dbReference type="EMBL" id="GBHO01022449">
    <property type="protein sequence ID" value="JAG21155.1"/>
    <property type="molecule type" value="Transcribed_RNA"/>
</dbReference>
<dbReference type="GO" id="GO:0008270">
    <property type="term" value="F:zinc ion binding"/>
    <property type="evidence" value="ECO:0007669"/>
    <property type="project" value="UniProtKB-KW"/>
</dbReference>
<dbReference type="PROSITE" id="PS50157">
    <property type="entry name" value="ZINC_FINGER_C2H2_2"/>
    <property type="match status" value="3"/>
</dbReference>
<dbReference type="SUPFAM" id="SSF57667">
    <property type="entry name" value="beta-beta-alpha zinc fingers"/>
    <property type="match status" value="2"/>
</dbReference>
<evidence type="ECO:0000256" key="1">
    <source>
        <dbReference type="ARBA" id="ARBA00022723"/>
    </source>
</evidence>
<dbReference type="PANTHER" id="PTHR19818:SF139">
    <property type="entry name" value="PAIR-RULE PROTEIN ODD-PAIRED"/>
    <property type="match status" value="1"/>
</dbReference>
<dbReference type="Pfam" id="PF00096">
    <property type="entry name" value="zf-C2H2"/>
    <property type="match status" value="3"/>
</dbReference>
<dbReference type="SMART" id="SM00355">
    <property type="entry name" value="ZnF_C2H2"/>
    <property type="match status" value="3"/>
</dbReference>
<keyword evidence="4" id="KW-0862">Zinc</keyword>
<name>A0A0A9XV79_LYGHE</name>
<feature type="domain" description="C2H2-type" evidence="7">
    <location>
        <begin position="205"/>
        <end position="236"/>
    </location>
</feature>
<dbReference type="GO" id="GO:0000978">
    <property type="term" value="F:RNA polymerase II cis-regulatory region sequence-specific DNA binding"/>
    <property type="evidence" value="ECO:0007669"/>
    <property type="project" value="TreeGrafter"/>
</dbReference>
<dbReference type="GO" id="GO:0000981">
    <property type="term" value="F:DNA-binding transcription factor activity, RNA polymerase II-specific"/>
    <property type="evidence" value="ECO:0007669"/>
    <property type="project" value="TreeGrafter"/>
</dbReference>
<organism evidence="8">
    <name type="scientific">Lygus hesperus</name>
    <name type="common">Western plant bug</name>
    <dbReference type="NCBI Taxonomy" id="30085"/>
    <lineage>
        <taxon>Eukaryota</taxon>
        <taxon>Metazoa</taxon>
        <taxon>Ecdysozoa</taxon>
        <taxon>Arthropoda</taxon>
        <taxon>Hexapoda</taxon>
        <taxon>Insecta</taxon>
        <taxon>Pterygota</taxon>
        <taxon>Neoptera</taxon>
        <taxon>Paraneoptera</taxon>
        <taxon>Hemiptera</taxon>
        <taxon>Heteroptera</taxon>
        <taxon>Panheteroptera</taxon>
        <taxon>Cimicomorpha</taxon>
        <taxon>Miridae</taxon>
        <taxon>Mirini</taxon>
        <taxon>Lygus</taxon>
    </lineage>
</organism>
<evidence type="ECO:0000256" key="5">
    <source>
        <dbReference type="PROSITE-ProRule" id="PRU00042"/>
    </source>
</evidence>
<evidence type="ECO:0000313" key="8">
    <source>
        <dbReference type="EMBL" id="JAG21155.1"/>
    </source>
</evidence>
<dbReference type="InterPro" id="IPR013087">
    <property type="entry name" value="Znf_C2H2_type"/>
</dbReference>
<keyword evidence="2" id="KW-0677">Repeat</keyword>
<dbReference type="FunFam" id="3.30.160.60:FF:000007">
    <property type="entry name" value="Basic krueppel-like factor 3"/>
    <property type="match status" value="1"/>
</dbReference>
<gene>
    <name evidence="8" type="ORF">CM83_14117</name>
</gene>
<evidence type="ECO:0000259" key="7">
    <source>
        <dbReference type="PROSITE" id="PS50157"/>
    </source>
</evidence>
<keyword evidence="3 5" id="KW-0863">Zinc-finger</keyword>
<dbReference type="GO" id="GO:0045944">
    <property type="term" value="P:positive regulation of transcription by RNA polymerase II"/>
    <property type="evidence" value="ECO:0007669"/>
    <property type="project" value="UniProtKB-ARBA"/>
</dbReference>
<dbReference type="InterPro" id="IPR036236">
    <property type="entry name" value="Znf_C2H2_sf"/>
</dbReference>
<dbReference type="GO" id="GO:0005634">
    <property type="term" value="C:nucleus"/>
    <property type="evidence" value="ECO:0007669"/>
    <property type="project" value="UniProtKB-ARBA"/>
</dbReference>
<protein>
    <recommendedName>
        <fullName evidence="7">C2H2-type domain-containing protein</fullName>
    </recommendedName>
</protein>
<feature type="compositionally biased region" description="Polar residues" evidence="6">
    <location>
        <begin position="87"/>
        <end position="97"/>
    </location>
</feature>
<feature type="domain" description="C2H2-type" evidence="7">
    <location>
        <begin position="147"/>
        <end position="174"/>
    </location>
</feature>
<evidence type="ECO:0000256" key="2">
    <source>
        <dbReference type="ARBA" id="ARBA00022737"/>
    </source>
</evidence>
<sequence>MYQYPCSSTMDVLFELNTATAPSFLNNTTRQLSNEPLYVAQYVQGPEHLSYTANIPTNTILTNSVDGPQIPHMYAKLRRSKRLGEPSITSLRRNSISGKKFQEKSNVRKNTQHNSDLSPIKKDSWNSVTSGSETSKHRSGEGKFAIYLCHICGKDFDKSSGLKRHVKVHTNARPYTCHWEGCNLAFAEKANLTRHMKIHLNIREYVCPVPNCGQAFGRKSHLLHHLTGTKHQGIDISAYIDNCIYHPNSLLTSLKNNNSHIS</sequence>
<accession>A0A0A9XV79</accession>
<feature type="domain" description="C2H2-type" evidence="7">
    <location>
        <begin position="175"/>
        <end position="204"/>
    </location>
</feature>
<evidence type="ECO:0000256" key="3">
    <source>
        <dbReference type="ARBA" id="ARBA00022771"/>
    </source>
</evidence>
<dbReference type="InterPro" id="IPR050329">
    <property type="entry name" value="GLI_C2H2-zinc-finger"/>
</dbReference>
<reference evidence="8" key="2">
    <citation type="submission" date="2014-07" db="EMBL/GenBank/DDBJ databases">
        <authorList>
            <person name="Hull J."/>
        </authorList>
    </citation>
    <scope>NUCLEOTIDE SEQUENCE</scope>
</reference>
<dbReference type="PANTHER" id="PTHR19818">
    <property type="entry name" value="ZINC FINGER PROTEIN ZIC AND GLI"/>
    <property type="match status" value="1"/>
</dbReference>
<dbReference type="AlphaFoldDB" id="A0A0A9XV79"/>
<evidence type="ECO:0000256" key="6">
    <source>
        <dbReference type="SAM" id="MobiDB-lite"/>
    </source>
</evidence>
<proteinExistence type="predicted"/>
<evidence type="ECO:0000256" key="4">
    <source>
        <dbReference type="ARBA" id="ARBA00022833"/>
    </source>
</evidence>
<keyword evidence="1" id="KW-0479">Metal-binding</keyword>
<reference evidence="8" key="1">
    <citation type="journal article" date="2014" name="PLoS ONE">
        <title>Transcriptome-Based Identification of ABC Transporters in the Western Tarnished Plant Bug Lygus hesperus.</title>
        <authorList>
            <person name="Hull J.J."/>
            <person name="Chaney K."/>
            <person name="Geib S.M."/>
            <person name="Fabrick J.A."/>
            <person name="Brent C.S."/>
            <person name="Walsh D."/>
            <person name="Lavine L.C."/>
        </authorList>
    </citation>
    <scope>NUCLEOTIDE SEQUENCE</scope>
</reference>
<dbReference type="Gene3D" id="3.30.160.60">
    <property type="entry name" value="Classic Zinc Finger"/>
    <property type="match status" value="3"/>
</dbReference>
<feature type="region of interest" description="Disordered" evidence="6">
    <location>
        <begin position="84"/>
        <end position="138"/>
    </location>
</feature>
<dbReference type="PROSITE" id="PS00028">
    <property type="entry name" value="ZINC_FINGER_C2H2_1"/>
    <property type="match status" value="3"/>
</dbReference>
<feature type="compositionally biased region" description="Polar residues" evidence="6">
    <location>
        <begin position="108"/>
        <end position="117"/>
    </location>
</feature>